<evidence type="ECO:0000313" key="4">
    <source>
        <dbReference type="Proteomes" id="UP000054024"/>
    </source>
</evidence>
<protein>
    <submittedName>
        <fullName evidence="3">Uncharacterized protein</fullName>
    </submittedName>
</protein>
<feature type="transmembrane region" description="Helical" evidence="2">
    <location>
        <begin position="77"/>
        <end position="95"/>
    </location>
</feature>
<feature type="region of interest" description="Disordered" evidence="1">
    <location>
        <begin position="117"/>
        <end position="137"/>
    </location>
</feature>
<name>A0A117P503_9ACTN</name>
<comment type="caution">
    <text evidence="3">The sequence shown here is derived from an EMBL/GenBank/DDBJ whole genome shotgun (WGS) entry which is preliminary data.</text>
</comment>
<dbReference type="STRING" id="146536.AQI70_20740"/>
<proteinExistence type="predicted"/>
<organism evidence="3 4">
    <name type="scientific">Streptomyces curacoi</name>
    <dbReference type="NCBI Taxonomy" id="146536"/>
    <lineage>
        <taxon>Bacteria</taxon>
        <taxon>Bacillati</taxon>
        <taxon>Actinomycetota</taxon>
        <taxon>Actinomycetes</taxon>
        <taxon>Kitasatosporales</taxon>
        <taxon>Streptomycetaceae</taxon>
        <taxon>Streptomyces</taxon>
    </lineage>
</organism>
<dbReference type="AlphaFoldDB" id="A0A117P503"/>
<keyword evidence="2" id="KW-0812">Transmembrane</keyword>
<feature type="transmembrane region" description="Helical" evidence="2">
    <location>
        <begin position="16"/>
        <end position="36"/>
    </location>
</feature>
<dbReference type="OrthoDB" id="9762947at2"/>
<gene>
    <name evidence="3" type="ORF">AQI70_20740</name>
</gene>
<sequence length="137" mass="15244">MVHERHRHRRAGSWGLPLYFTAMAAAIGLYVVALRAASTREGRRHLDAGIRLIATLLAVLVLSYYGGFGPLQTPEIAYPYDLLVLLAVSLAAHWWSQRSGFRTEQLDRALAEDYPSAAAPQADAFPQRSWVNDERPG</sequence>
<evidence type="ECO:0000256" key="2">
    <source>
        <dbReference type="SAM" id="Phobius"/>
    </source>
</evidence>
<reference evidence="3 4" key="1">
    <citation type="submission" date="2015-10" db="EMBL/GenBank/DDBJ databases">
        <title>Draft genome sequence of Streptomyces curacoi DSM 40107, type strain for the species Streptomyces curacoi.</title>
        <authorList>
            <person name="Ruckert C."/>
            <person name="Winkler A."/>
            <person name="Kalinowski J."/>
            <person name="Kampfer P."/>
            <person name="Glaeser S."/>
        </authorList>
    </citation>
    <scope>NUCLEOTIDE SEQUENCE [LARGE SCALE GENOMIC DNA]</scope>
    <source>
        <strain evidence="3 4">DSM 40107</strain>
    </source>
</reference>
<keyword evidence="2" id="KW-0472">Membrane</keyword>
<dbReference type="RefSeq" id="WP_159042687.1">
    <property type="nucleotide sequence ID" value="NZ_KQ947989.1"/>
</dbReference>
<feature type="transmembrane region" description="Helical" evidence="2">
    <location>
        <begin position="48"/>
        <end position="65"/>
    </location>
</feature>
<keyword evidence="4" id="KW-1185">Reference proteome</keyword>
<accession>A0A117P503</accession>
<evidence type="ECO:0000256" key="1">
    <source>
        <dbReference type="SAM" id="MobiDB-lite"/>
    </source>
</evidence>
<dbReference type="Proteomes" id="UP000054024">
    <property type="component" value="Unassembled WGS sequence"/>
</dbReference>
<evidence type="ECO:0000313" key="3">
    <source>
        <dbReference type="EMBL" id="KUM73206.1"/>
    </source>
</evidence>
<dbReference type="EMBL" id="LMWJ01000015">
    <property type="protein sequence ID" value="KUM73206.1"/>
    <property type="molecule type" value="Genomic_DNA"/>
</dbReference>
<keyword evidence="2" id="KW-1133">Transmembrane helix</keyword>